<proteinExistence type="predicted"/>
<protein>
    <submittedName>
        <fullName evidence="1">Uncharacterized protein</fullName>
    </submittedName>
</protein>
<evidence type="ECO:0000313" key="1">
    <source>
        <dbReference type="EMBL" id="VAW28687.1"/>
    </source>
</evidence>
<accession>A0A3B0UTS4</accession>
<dbReference type="AlphaFoldDB" id="A0A3B0UTS4"/>
<organism evidence="1">
    <name type="scientific">hydrothermal vent metagenome</name>
    <dbReference type="NCBI Taxonomy" id="652676"/>
    <lineage>
        <taxon>unclassified sequences</taxon>
        <taxon>metagenomes</taxon>
        <taxon>ecological metagenomes</taxon>
    </lineage>
</organism>
<feature type="non-terminal residue" evidence="1">
    <location>
        <position position="58"/>
    </location>
</feature>
<dbReference type="EMBL" id="UOES01000439">
    <property type="protein sequence ID" value="VAW28687.1"/>
    <property type="molecule type" value="Genomic_DNA"/>
</dbReference>
<sequence length="58" mass="7354">MRDNSQDETIKRNYIQKYRFLIEDYERVKAKEHPQFRLAKEFYAFHDTDPRSFLKYYN</sequence>
<name>A0A3B0UTS4_9ZZZZ</name>
<reference evidence="1" key="1">
    <citation type="submission" date="2018-06" db="EMBL/GenBank/DDBJ databases">
        <authorList>
            <person name="Zhirakovskaya E."/>
        </authorList>
    </citation>
    <scope>NUCLEOTIDE SEQUENCE</scope>
</reference>
<gene>
    <name evidence="1" type="ORF">MNBD_BACTEROID06-1140</name>
</gene>